<reference evidence="2" key="1">
    <citation type="journal article" date="2020" name="mSystems">
        <title>Genome- and Community-Level Interaction Insights into Carbon Utilization and Element Cycling Functions of Hydrothermarchaeota in Hydrothermal Sediment.</title>
        <authorList>
            <person name="Zhou Z."/>
            <person name="Liu Y."/>
            <person name="Xu W."/>
            <person name="Pan J."/>
            <person name="Luo Z.H."/>
            <person name="Li M."/>
        </authorList>
    </citation>
    <scope>NUCLEOTIDE SEQUENCE [LARGE SCALE GENOMIC DNA]</scope>
    <source>
        <strain evidence="2">SpSt-618</strain>
    </source>
</reference>
<dbReference type="InterPro" id="IPR036412">
    <property type="entry name" value="HAD-like_sf"/>
</dbReference>
<proteinExistence type="predicted"/>
<comment type="caution">
    <text evidence="2">The sequence shown here is derived from an EMBL/GenBank/DDBJ whole genome shotgun (WGS) entry which is preliminary data.</text>
</comment>
<dbReference type="PANTHER" id="PTHR10000">
    <property type="entry name" value="PHOSPHOSERINE PHOSPHATASE"/>
    <property type="match status" value="1"/>
</dbReference>
<dbReference type="InterPro" id="IPR006379">
    <property type="entry name" value="HAD-SF_hydro_IIB"/>
</dbReference>
<dbReference type="GO" id="GO:0008967">
    <property type="term" value="F:phosphoglycolate phosphatase activity"/>
    <property type="evidence" value="ECO:0007669"/>
    <property type="project" value="UniProtKB-UniRule"/>
</dbReference>
<keyword evidence="2" id="KW-0378">Hydrolase</keyword>
<sequence>MVCCEMIQIENEILERLDRVLGGGIPQMIFIDIDGVLTLSRGSYTLDLDAIELMRRAENLGVPVCLTSGNSYPTVLTLQRYLGLTPIFIAENGCIVQIERRLIKLCRESLDSIVDKISEIFKLQPSDSNMYRLCDRAFRVPQDLKADISRVRELEKRIAELFPDIHAMYTGYVLHIYPRGCGKGRAMEILAKEIGVDLLKSIAIGDSVTDIDMLETAGLAVVVGDADSEAKESADIVLPYRASESTKFFLGTLIRYVDKKLRSRI</sequence>
<evidence type="ECO:0000313" key="2">
    <source>
        <dbReference type="EMBL" id="HGN36584.1"/>
    </source>
</evidence>
<dbReference type="EC" id="3.1.3.18" evidence="1"/>
<protein>
    <recommendedName>
        <fullName evidence="1">Phosphoglycolate phosphatase</fullName>
        <ecNumber evidence="1">3.1.3.18</ecNumber>
    </recommendedName>
</protein>
<accession>A0A7J3I708</accession>
<dbReference type="GO" id="GO:0005829">
    <property type="term" value="C:cytosol"/>
    <property type="evidence" value="ECO:0007669"/>
    <property type="project" value="TreeGrafter"/>
</dbReference>
<gene>
    <name evidence="2" type="ORF">ENT87_03430</name>
</gene>
<dbReference type="SUPFAM" id="SSF56784">
    <property type="entry name" value="HAD-like"/>
    <property type="match status" value="1"/>
</dbReference>
<dbReference type="Gene3D" id="3.40.50.1000">
    <property type="entry name" value="HAD superfamily/HAD-like"/>
    <property type="match status" value="1"/>
</dbReference>
<dbReference type="InterPro" id="IPR023214">
    <property type="entry name" value="HAD_sf"/>
</dbReference>
<dbReference type="NCBIfam" id="TIGR01487">
    <property type="entry name" value="Pglycolate_arch"/>
    <property type="match status" value="1"/>
</dbReference>
<organism evidence="2">
    <name type="scientific">Ignisphaera aggregans</name>
    <dbReference type="NCBI Taxonomy" id="334771"/>
    <lineage>
        <taxon>Archaea</taxon>
        <taxon>Thermoproteota</taxon>
        <taxon>Thermoprotei</taxon>
        <taxon>Desulfurococcales</taxon>
        <taxon>Desulfurococcaceae</taxon>
        <taxon>Ignisphaera</taxon>
    </lineage>
</organism>
<dbReference type="AlphaFoldDB" id="A0A7J3I708"/>
<dbReference type="EMBL" id="DTAI01000096">
    <property type="protein sequence ID" value="HGN36584.1"/>
    <property type="molecule type" value="Genomic_DNA"/>
</dbReference>
<dbReference type="NCBIfam" id="TIGR01484">
    <property type="entry name" value="HAD-SF-IIB"/>
    <property type="match status" value="1"/>
</dbReference>
<dbReference type="PANTHER" id="PTHR10000:SF8">
    <property type="entry name" value="HAD SUPERFAMILY HYDROLASE-LIKE, TYPE 3"/>
    <property type="match status" value="1"/>
</dbReference>
<dbReference type="Gene3D" id="3.90.1070.10">
    <property type="match status" value="1"/>
</dbReference>
<dbReference type="Pfam" id="PF08282">
    <property type="entry name" value="Hydrolase_3"/>
    <property type="match status" value="2"/>
</dbReference>
<evidence type="ECO:0000256" key="1">
    <source>
        <dbReference type="NCBIfam" id="TIGR01487"/>
    </source>
</evidence>
<name>A0A7J3I708_9CREN</name>
<dbReference type="GO" id="GO:0000287">
    <property type="term" value="F:magnesium ion binding"/>
    <property type="evidence" value="ECO:0007669"/>
    <property type="project" value="TreeGrafter"/>
</dbReference>